<reference evidence="2 3" key="1">
    <citation type="submission" date="2024-04" db="EMBL/GenBank/DDBJ databases">
        <title>Bacterial endophytes with biocontrol capabilities against important plant pathogens.</title>
        <authorList>
            <person name="Alayande K.A."/>
        </authorList>
    </citation>
    <scope>NUCLEOTIDE SEQUENCE [LARGE SCALE GENOMIC DNA]</scope>
    <source>
        <strain evidence="2 3">KV22</strain>
    </source>
</reference>
<keyword evidence="3" id="KW-1185">Reference proteome</keyword>
<dbReference type="RefSeq" id="WP_102788675.1">
    <property type="nucleotide sequence ID" value="NZ_JBBYHY010000005.1"/>
</dbReference>
<dbReference type="EMBL" id="JBBYHY010000005">
    <property type="protein sequence ID" value="MEL3953898.1"/>
    <property type="molecule type" value="Genomic_DNA"/>
</dbReference>
<accession>A0ABU9JN17</accession>
<evidence type="ECO:0000313" key="2">
    <source>
        <dbReference type="EMBL" id="MEL3953898.1"/>
    </source>
</evidence>
<evidence type="ECO:0008006" key="4">
    <source>
        <dbReference type="Google" id="ProtNLM"/>
    </source>
</evidence>
<evidence type="ECO:0000313" key="3">
    <source>
        <dbReference type="Proteomes" id="UP001455088"/>
    </source>
</evidence>
<organism evidence="2 3">
    <name type="scientific">Stenotrophomonas bentonitica</name>
    <dbReference type="NCBI Taxonomy" id="1450134"/>
    <lineage>
        <taxon>Bacteria</taxon>
        <taxon>Pseudomonadati</taxon>
        <taxon>Pseudomonadota</taxon>
        <taxon>Gammaproteobacteria</taxon>
        <taxon>Lysobacterales</taxon>
        <taxon>Lysobacteraceae</taxon>
        <taxon>Stenotrophomonas</taxon>
    </lineage>
</organism>
<name>A0ABU9JN17_9GAMM</name>
<keyword evidence="1" id="KW-1133">Transmembrane helix</keyword>
<feature type="transmembrane region" description="Helical" evidence="1">
    <location>
        <begin position="30"/>
        <end position="51"/>
    </location>
</feature>
<evidence type="ECO:0000256" key="1">
    <source>
        <dbReference type="SAM" id="Phobius"/>
    </source>
</evidence>
<keyword evidence="1" id="KW-0472">Membrane</keyword>
<keyword evidence="1" id="KW-0812">Transmembrane</keyword>
<dbReference type="Proteomes" id="UP001455088">
    <property type="component" value="Unassembled WGS sequence"/>
</dbReference>
<sequence>MKKLLLIALAVVTLIKIVDFVFYGRNGYDLMGAAGFGLLLAGAALDGRRAFNAPATGSRARQARVATVCGVVLVLVYFLLKMKIIG</sequence>
<feature type="transmembrane region" description="Helical" evidence="1">
    <location>
        <begin position="63"/>
        <end position="80"/>
    </location>
</feature>
<comment type="caution">
    <text evidence="2">The sequence shown here is derived from an EMBL/GenBank/DDBJ whole genome shotgun (WGS) entry which is preliminary data.</text>
</comment>
<proteinExistence type="predicted"/>
<gene>
    <name evidence="2" type="ORF">AAE039_10020</name>
</gene>
<protein>
    <recommendedName>
        <fullName evidence="4">Transmembrane protein</fullName>
    </recommendedName>
</protein>